<gene>
    <name evidence="2" type="primary">LOC130467999</name>
</gene>
<dbReference type="RefSeq" id="XP_056693256.1">
    <property type="nucleotide sequence ID" value="XM_056837278.1"/>
</dbReference>
<proteinExistence type="predicted"/>
<dbReference type="Proteomes" id="UP000813463">
    <property type="component" value="Chromosome 2"/>
</dbReference>
<keyword evidence="1" id="KW-1185">Reference proteome</keyword>
<sequence>MDRNFAFYKSRKNVITILFILALVAMRNRVGKARYNCVLIGDKCGPGLNSCCAQLICGPKNICMEDPYHNCKLTGEKCGFIFGKCCIGAGKCSGRVLRSRCH</sequence>
<reference evidence="1" key="1">
    <citation type="journal article" date="2021" name="Nat. Commun.">
        <title>Genomic analyses provide insights into spinach domestication and the genetic basis of agronomic traits.</title>
        <authorList>
            <person name="Cai X."/>
            <person name="Sun X."/>
            <person name="Xu C."/>
            <person name="Sun H."/>
            <person name="Wang X."/>
            <person name="Ge C."/>
            <person name="Zhang Z."/>
            <person name="Wang Q."/>
            <person name="Fei Z."/>
            <person name="Jiao C."/>
            <person name="Wang Q."/>
        </authorList>
    </citation>
    <scope>NUCLEOTIDE SEQUENCE [LARGE SCALE GENOMIC DNA]</scope>
    <source>
        <strain evidence="1">cv. Varoflay</strain>
    </source>
</reference>
<name>A0ABM3RCB5_SPIOL</name>
<accession>A0ABM3RCB5</accession>
<evidence type="ECO:0000313" key="2">
    <source>
        <dbReference type="RefSeq" id="XP_056693256.1"/>
    </source>
</evidence>
<evidence type="ECO:0000313" key="1">
    <source>
        <dbReference type="Proteomes" id="UP000813463"/>
    </source>
</evidence>
<dbReference type="GeneID" id="130467999"/>
<protein>
    <submittedName>
        <fullName evidence="2">Uncharacterized protein</fullName>
    </submittedName>
</protein>
<reference evidence="2" key="2">
    <citation type="submission" date="2025-08" db="UniProtKB">
        <authorList>
            <consortium name="RefSeq"/>
        </authorList>
    </citation>
    <scope>IDENTIFICATION</scope>
    <source>
        <tissue evidence="2">Leaf</tissue>
    </source>
</reference>
<organism evidence="1 2">
    <name type="scientific">Spinacia oleracea</name>
    <name type="common">Spinach</name>
    <dbReference type="NCBI Taxonomy" id="3562"/>
    <lineage>
        <taxon>Eukaryota</taxon>
        <taxon>Viridiplantae</taxon>
        <taxon>Streptophyta</taxon>
        <taxon>Embryophyta</taxon>
        <taxon>Tracheophyta</taxon>
        <taxon>Spermatophyta</taxon>
        <taxon>Magnoliopsida</taxon>
        <taxon>eudicotyledons</taxon>
        <taxon>Gunneridae</taxon>
        <taxon>Pentapetalae</taxon>
        <taxon>Caryophyllales</taxon>
        <taxon>Chenopodiaceae</taxon>
        <taxon>Chenopodioideae</taxon>
        <taxon>Anserineae</taxon>
        <taxon>Spinacia</taxon>
    </lineage>
</organism>